<evidence type="ECO:0000259" key="1">
    <source>
        <dbReference type="Pfam" id="PF00535"/>
    </source>
</evidence>
<dbReference type="eggNOG" id="COG1216">
    <property type="taxonomic scope" value="Bacteria"/>
</dbReference>
<dbReference type="KEGG" id="mym:A176_005931"/>
<evidence type="ECO:0000313" key="3">
    <source>
        <dbReference type="Proteomes" id="UP000009026"/>
    </source>
</evidence>
<dbReference type="AlphaFoldDB" id="A0A0H4X1K7"/>
<dbReference type="Gene3D" id="3.90.550.10">
    <property type="entry name" value="Spore Coat Polysaccharide Biosynthesis Protein SpsA, Chain A"/>
    <property type="match status" value="1"/>
</dbReference>
<sequence>MKPCFSVIIPTYNRARLLEAALASVFAQEEQDFEVLVVDDGSTDDTLETLARYGERVRVLQQRNAGPGAARNLGIQEARGEYVAFLDSDDLWFPWTLATYRQVLQEAPGTTLVLGSSVDFSQPDSLARVTREPLHVLRFADYLASAEDRTPRTACVLAVRTEALRRVGGFTHARISGEDYDLLYRMGTEPGFAWVRAPAVVGYRKHAGSTSTGMESAYRGAVYLLEQELHGRYPGGDARRRERLEMLLYGARHVSLWLLSQRREALALDLYRRALPPHFELPRWRYMLGFLPWTLASAVRQRVLRR</sequence>
<organism evidence="2 3">
    <name type="scientific">Pseudomyxococcus hansupus</name>
    <dbReference type="NCBI Taxonomy" id="1297742"/>
    <lineage>
        <taxon>Bacteria</taxon>
        <taxon>Pseudomonadati</taxon>
        <taxon>Myxococcota</taxon>
        <taxon>Myxococcia</taxon>
        <taxon>Myxococcales</taxon>
        <taxon>Cystobacterineae</taxon>
        <taxon>Myxococcaceae</taxon>
        <taxon>Pseudomyxococcus</taxon>
    </lineage>
</organism>
<dbReference type="Proteomes" id="UP000009026">
    <property type="component" value="Chromosome"/>
</dbReference>
<dbReference type="EMBL" id="CP012109">
    <property type="protein sequence ID" value="AKQ69019.1"/>
    <property type="molecule type" value="Genomic_DNA"/>
</dbReference>
<feature type="domain" description="Glycosyltransferase 2-like" evidence="1">
    <location>
        <begin position="6"/>
        <end position="160"/>
    </location>
</feature>
<keyword evidence="3" id="KW-1185">Reference proteome</keyword>
<dbReference type="GO" id="GO:0016740">
    <property type="term" value="F:transferase activity"/>
    <property type="evidence" value="ECO:0007669"/>
    <property type="project" value="UniProtKB-KW"/>
</dbReference>
<dbReference type="InterPro" id="IPR029044">
    <property type="entry name" value="Nucleotide-diphossugar_trans"/>
</dbReference>
<evidence type="ECO:0000313" key="2">
    <source>
        <dbReference type="EMBL" id="AKQ69019.1"/>
    </source>
</evidence>
<keyword evidence="2" id="KW-0808">Transferase</keyword>
<protein>
    <submittedName>
        <fullName evidence="2">Glycosyl transferase, family 2</fullName>
    </submittedName>
</protein>
<dbReference type="CDD" id="cd00761">
    <property type="entry name" value="Glyco_tranf_GTA_type"/>
    <property type="match status" value="1"/>
</dbReference>
<dbReference type="Pfam" id="PF00535">
    <property type="entry name" value="Glycos_transf_2"/>
    <property type="match status" value="1"/>
</dbReference>
<dbReference type="InterPro" id="IPR001173">
    <property type="entry name" value="Glyco_trans_2-like"/>
</dbReference>
<reference evidence="2 3" key="1">
    <citation type="journal article" date="2016" name="PLoS ONE">
        <title>Complete Genome Sequence and Comparative Genomics of a Novel Myxobacterium Myxococcus hansupus.</title>
        <authorList>
            <person name="Sharma G."/>
            <person name="Narwani T."/>
            <person name="Subramanian S."/>
        </authorList>
    </citation>
    <scope>NUCLEOTIDE SEQUENCE [LARGE SCALE GENOMIC DNA]</scope>
    <source>
        <strain evidence="3">mixupus</strain>
    </source>
</reference>
<dbReference type="InterPro" id="IPR050834">
    <property type="entry name" value="Glycosyltransf_2"/>
</dbReference>
<proteinExistence type="predicted"/>
<name>A0A0H4X1K7_9BACT</name>
<dbReference type="PATRIC" id="fig|1297742.4.peg.6025"/>
<dbReference type="PANTHER" id="PTHR43685:SF2">
    <property type="entry name" value="GLYCOSYLTRANSFERASE 2-LIKE DOMAIN-CONTAINING PROTEIN"/>
    <property type="match status" value="1"/>
</dbReference>
<dbReference type="PANTHER" id="PTHR43685">
    <property type="entry name" value="GLYCOSYLTRANSFERASE"/>
    <property type="match status" value="1"/>
</dbReference>
<dbReference type="OrthoDB" id="5291101at2"/>
<dbReference type="SUPFAM" id="SSF53448">
    <property type="entry name" value="Nucleotide-diphospho-sugar transferases"/>
    <property type="match status" value="1"/>
</dbReference>
<accession>A0A0H4X1K7</accession>
<dbReference type="STRING" id="1297742.A176_005931"/>
<gene>
    <name evidence="2" type="ORF">A176_005931</name>
</gene>
<dbReference type="RefSeq" id="WP_002638399.1">
    <property type="nucleotide sequence ID" value="NZ_CP012109.1"/>
</dbReference>